<accession>A0ABS3FSR8</accession>
<evidence type="ECO:0000256" key="1">
    <source>
        <dbReference type="SAM" id="Coils"/>
    </source>
</evidence>
<evidence type="ECO:0000256" key="2">
    <source>
        <dbReference type="SAM" id="MobiDB-lite"/>
    </source>
</evidence>
<keyword evidence="5" id="KW-1185">Reference proteome</keyword>
<comment type="caution">
    <text evidence="4">The sequence shown here is derived from an EMBL/GenBank/DDBJ whole genome shotgun (WGS) entry which is preliminary data.</text>
</comment>
<protein>
    <submittedName>
        <fullName evidence="4">Serine/threonine phosphatase</fullName>
    </submittedName>
</protein>
<dbReference type="NCBIfam" id="NF011149">
    <property type="entry name" value="PRK14559.1"/>
    <property type="match status" value="1"/>
</dbReference>
<dbReference type="CDD" id="cd00143">
    <property type="entry name" value="PP2Cc"/>
    <property type="match status" value="1"/>
</dbReference>
<evidence type="ECO:0000259" key="3">
    <source>
        <dbReference type="PROSITE" id="PS51746"/>
    </source>
</evidence>
<dbReference type="Gene3D" id="3.60.40.10">
    <property type="entry name" value="PPM-type phosphatase domain"/>
    <property type="match status" value="1"/>
</dbReference>
<reference evidence="4 5" key="1">
    <citation type="submission" date="2021-03" db="EMBL/GenBank/DDBJ databases">
        <title>Metabolic Capacity of the Antarctic Cyanobacterium Phormidium pseudopriestleyi that Sustains Oxygenic Photosynthesis in the Presence of Hydrogen Sulfide.</title>
        <authorList>
            <person name="Lumian J.E."/>
            <person name="Jungblut A.D."/>
            <person name="Dillon M.L."/>
            <person name="Hawes I."/>
            <person name="Doran P.T."/>
            <person name="Mackey T.J."/>
            <person name="Dick G.J."/>
            <person name="Grettenberger C.L."/>
            <person name="Sumner D.Y."/>
        </authorList>
    </citation>
    <scope>NUCLEOTIDE SEQUENCE [LARGE SCALE GENOMIC DNA]</scope>
    <source>
        <strain evidence="4 5">FRX01</strain>
    </source>
</reference>
<name>A0ABS3FSR8_9CYAN</name>
<sequence length="765" mass="84570">MLVCPKCHFENPNSHKFCQKCGMSLTHKSCGECGVPVLASDLNCHNCGAITGQIWLAIVDRQRVPEGVDVAEAVDASAVEESISVAAMPTVEMAVGSVSEPIETDIPEESEMEPEVGTEEELPEAIASETSSETSEIDTIASLSEVVEQIQESAEPSETLEIEAEVETPEVATLEESSEETEPAIEQTDLDIPETPISEEPSEVDIPAATALEIPEETDETDEILPAGSFLDPEERYQLLDDLPLNQLNPGEIQVKVLDCIPLQQSPLFALSSHPVEIPDRMDNPTPAIALAIPAIAKAYLALHSQFYSMVPAIHDAWHWDDCRVLLLEDRSTQPALIEYVQTNPILPSQIVHWLQEVTELWTALEPWHCRQSLLEPQNLRLDVEDHILSLQRLYLDLPDVTPTFTAVGQFWQTLLSSAQLTTETEEDEIAELQQVVTELAEAELGSLEGLRSRLETLQSKLQPEIIPDPQSDPIYLGAISDNLEMDDSPTMVMPILLESLEASGQTDIGRQRTHNEDDFGIETQVKQRQGARAFSTQHKGLYILCDGMGGHEGGEIASALAVEKLREYFHRHWQNSLPDKDVISTGVLFANQAIYDLNQAEQRGGSGRMGTTLVMVLVEDQNVAVAHVGDSRLYRFTRTQGLQQVTVDHEVGQREIQRGVDPETAYLRPDAYQLTQALGPRNEDFVSPDVKFLKIEEDTLLILASDGLTDNDLLETHYLTHVEPLLNAEMPLEPGVKALIELGNQYNGHDNITAIAVRVLVGER</sequence>
<dbReference type="InterPro" id="IPR015655">
    <property type="entry name" value="PP2C"/>
</dbReference>
<dbReference type="SMART" id="SM00332">
    <property type="entry name" value="PP2Cc"/>
    <property type="match status" value="1"/>
</dbReference>
<organism evidence="4 5">
    <name type="scientific">Phormidium pseudopriestleyi FRX01</name>
    <dbReference type="NCBI Taxonomy" id="1759528"/>
    <lineage>
        <taxon>Bacteria</taxon>
        <taxon>Bacillati</taxon>
        <taxon>Cyanobacteriota</taxon>
        <taxon>Cyanophyceae</taxon>
        <taxon>Oscillatoriophycideae</taxon>
        <taxon>Oscillatoriales</taxon>
        <taxon>Oscillatoriaceae</taxon>
        <taxon>Phormidium</taxon>
    </lineage>
</organism>
<keyword evidence="1" id="KW-0175">Coiled coil</keyword>
<feature type="region of interest" description="Disordered" evidence="2">
    <location>
        <begin position="167"/>
        <end position="202"/>
    </location>
</feature>
<dbReference type="SUPFAM" id="SSF81606">
    <property type="entry name" value="PP2C-like"/>
    <property type="match status" value="1"/>
</dbReference>
<dbReference type="SMART" id="SM00331">
    <property type="entry name" value="PP2C_SIG"/>
    <property type="match status" value="1"/>
</dbReference>
<dbReference type="Pfam" id="PF12773">
    <property type="entry name" value="DZR"/>
    <property type="match status" value="1"/>
</dbReference>
<dbReference type="InterPro" id="IPR036457">
    <property type="entry name" value="PPM-type-like_dom_sf"/>
</dbReference>
<dbReference type="EMBL" id="JAFLQW010000273">
    <property type="protein sequence ID" value="MBO0349422.1"/>
    <property type="molecule type" value="Genomic_DNA"/>
</dbReference>
<dbReference type="RefSeq" id="WP_207087946.1">
    <property type="nucleotide sequence ID" value="NZ_JAFLQW010000273.1"/>
</dbReference>
<dbReference type="InterPro" id="IPR025874">
    <property type="entry name" value="DZR"/>
</dbReference>
<feature type="domain" description="PPM-type phosphatase" evidence="3">
    <location>
        <begin position="499"/>
        <end position="760"/>
    </location>
</feature>
<evidence type="ECO:0000313" key="4">
    <source>
        <dbReference type="EMBL" id="MBO0349422.1"/>
    </source>
</evidence>
<proteinExistence type="predicted"/>
<gene>
    <name evidence="4" type="ORF">J0895_09945</name>
</gene>
<evidence type="ECO:0000313" key="5">
    <source>
        <dbReference type="Proteomes" id="UP000664844"/>
    </source>
</evidence>
<dbReference type="InterPro" id="IPR001932">
    <property type="entry name" value="PPM-type_phosphatase-like_dom"/>
</dbReference>
<feature type="coiled-coil region" evidence="1">
    <location>
        <begin position="416"/>
        <end position="443"/>
    </location>
</feature>
<dbReference type="Pfam" id="PF13672">
    <property type="entry name" value="PP2C_2"/>
    <property type="match status" value="1"/>
</dbReference>
<dbReference type="PROSITE" id="PS51746">
    <property type="entry name" value="PPM_2"/>
    <property type="match status" value="1"/>
</dbReference>
<dbReference type="Proteomes" id="UP000664844">
    <property type="component" value="Unassembled WGS sequence"/>
</dbReference>
<dbReference type="PANTHER" id="PTHR47992">
    <property type="entry name" value="PROTEIN PHOSPHATASE"/>
    <property type="match status" value="1"/>
</dbReference>
<feature type="compositionally biased region" description="Acidic residues" evidence="2">
    <location>
        <begin position="176"/>
        <end position="192"/>
    </location>
</feature>